<gene>
    <name evidence="1" type="ORF">CHC_T00002484001</name>
</gene>
<evidence type="ECO:0008006" key="3">
    <source>
        <dbReference type="Google" id="ProtNLM"/>
    </source>
</evidence>
<protein>
    <recommendedName>
        <fullName evidence="3">F-box domain-containing protein</fullName>
    </recommendedName>
</protein>
<organism evidence="1 2">
    <name type="scientific">Chondrus crispus</name>
    <name type="common">Carrageen Irish moss</name>
    <name type="synonym">Polymorpha crispa</name>
    <dbReference type="NCBI Taxonomy" id="2769"/>
    <lineage>
        <taxon>Eukaryota</taxon>
        <taxon>Rhodophyta</taxon>
        <taxon>Florideophyceae</taxon>
        <taxon>Rhodymeniophycidae</taxon>
        <taxon>Gigartinales</taxon>
        <taxon>Gigartinaceae</taxon>
        <taxon>Chondrus</taxon>
    </lineage>
</organism>
<accession>R7Q9E2</accession>
<dbReference type="Gramene" id="CDF33981">
    <property type="protein sequence ID" value="CDF33981"/>
    <property type="gene ID" value="CHC_T00002484001"/>
</dbReference>
<dbReference type="AlphaFoldDB" id="R7Q9E2"/>
<dbReference type="GeneID" id="17321519"/>
<sequence>MTHSLSPVSPTACARANQLQTTLTKPPKLYLDLLPCDVVHRILTNFTPDPSHPDSFYEFIFLGESSPHFRLVILQILSSNLVLTRHFPLLERWAALIQPILRELDIRVHPKSSNSGLASLLRAPKLARVQMVSVLPTLRELHGARSLRTLSLDVYTIVHIPLVFECLASLPRLEDLALKLVYSVSHLRRNDHSCCLVPRGNDYVNLARSCPNITKLEVQCLCFSFERCMVWRFAFSLPKICHLIVHQAGSFRDYYNWRYASEVRETIILHPRIERPVKHLSVHAVCGVFKYEARFAESCKPCPKSIFSVPLRLHEDRTYQNARAVIMFPSPTSLLESLEIRKPASDHPYHYGKFECGSILRNIRTMPLLSVLSLHEVVIAKNELVSILKDIGDRLRKLHISIEHQGERAHKRLHCLLHTLATNNTSLRELSIDSKLLIKSERRQEISPFEQSLHQEELRAAYDEFCLQCPHAQITAESRALSYAELEEAVFTFWDFECYSD</sequence>
<reference evidence="2" key="1">
    <citation type="journal article" date="2013" name="Proc. Natl. Acad. Sci. U.S.A.">
        <title>Genome structure and metabolic features in the red seaweed Chondrus crispus shed light on evolution of the Archaeplastida.</title>
        <authorList>
            <person name="Collen J."/>
            <person name="Porcel B."/>
            <person name="Carre W."/>
            <person name="Ball S.G."/>
            <person name="Chaparro C."/>
            <person name="Tonon T."/>
            <person name="Barbeyron T."/>
            <person name="Michel G."/>
            <person name="Noel B."/>
            <person name="Valentin K."/>
            <person name="Elias M."/>
            <person name="Artiguenave F."/>
            <person name="Arun A."/>
            <person name="Aury J.M."/>
            <person name="Barbosa-Neto J.F."/>
            <person name="Bothwell J.H."/>
            <person name="Bouget F.Y."/>
            <person name="Brillet L."/>
            <person name="Cabello-Hurtado F."/>
            <person name="Capella-Gutierrez S."/>
            <person name="Charrier B."/>
            <person name="Cladiere L."/>
            <person name="Cock J.M."/>
            <person name="Coelho S.M."/>
            <person name="Colleoni C."/>
            <person name="Czjzek M."/>
            <person name="Da Silva C."/>
            <person name="Delage L."/>
            <person name="Denoeud F."/>
            <person name="Deschamps P."/>
            <person name="Dittami S.M."/>
            <person name="Gabaldon T."/>
            <person name="Gachon C.M."/>
            <person name="Groisillier A."/>
            <person name="Herve C."/>
            <person name="Jabbari K."/>
            <person name="Katinka M."/>
            <person name="Kloareg B."/>
            <person name="Kowalczyk N."/>
            <person name="Labadie K."/>
            <person name="Leblanc C."/>
            <person name="Lopez P.J."/>
            <person name="McLachlan D.H."/>
            <person name="Meslet-Cladiere L."/>
            <person name="Moustafa A."/>
            <person name="Nehr Z."/>
            <person name="Nyvall Collen P."/>
            <person name="Panaud O."/>
            <person name="Partensky F."/>
            <person name="Poulain J."/>
            <person name="Rensing S.A."/>
            <person name="Rousvoal S."/>
            <person name="Samson G."/>
            <person name="Symeonidi A."/>
            <person name="Weissenbach J."/>
            <person name="Zambounis A."/>
            <person name="Wincker P."/>
            <person name="Boyen C."/>
        </authorList>
    </citation>
    <scope>NUCLEOTIDE SEQUENCE [LARGE SCALE GENOMIC DNA]</scope>
    <source>
        <strain evidence="2">cv. Stackhouse</strain>
    </source>
</reference>
<keyword evidence="2" id="KW-1185">Reference proteome</keyword>
<dbReference type="RefSeq" id="XP_005713800.1">
    <property type="nucleotide sequence ID" value="XM_005713743.1"/>
</dbReference>
<proteinExistence type="predicted"/>
<dbReference type="EMBL" id="HG001664">
    <property type="protein sequence ID" value="CDF33981.1"/>
    <property type="molecule type" value="Genomic_DNA"/>
</dbReference>
<dbReference type="Proteomes" id="UP000012073">
    <property type="component" value="Unassembled WGS sequence"/>
</dbReference>
<name>R7Q9E2_CHOCR</name>
<evidence type="ECO:0000313" key="1">
    <source>
        <dbReference type="EMBL" id="CDF33981.1"/>
    </source>
</evidence>
<evidence type="ECO:0000313" key="2">
    <source>
        <dbReference type="Proteomes" id="UP000012073"/>
    </source>
</evidence>
<dbReference type="KEGG" id="ccp:CHC_T00002484001"/>